<feature type="compositionally biased region" description="Basic and acidic residues" evidence="1">
    <location>
        <begin position="600"/>
        <end position="611"/>
    </location>
</feature>
<evidence type="ECO:0000256" key="1">
    <source>
        <dbReference type="SAM" id="MobiDB-lite"/>
    </source>
</evidence>
<accession>Q08QL8</accession>
<feature type="compositionally biased region" description="Basic and acidic residues" evidence="1">
    <location>
        <begin position="280"/>
        <end position="291"/>
    </location>
</feature>
<dbReference type="EMBL" id="AAMD01000206">
    <property type="protein sequence ID" value="EAU62780.1"/>
    <property type="molecule type" value="Genomic_DNA"/>
</dbReference>
<feature type="region of interest" description="Disordered" evidence="1">
    <location>
        <begin position="370"/>
        <end position="391"/>
    </location>
</feature>
<feature type="compositionally biased region" description="Basic and acidic residues" evidence="1">
    <location>
        <begin position="116"/>
        <end position="127"/>
    </location>
</feature>
<sequence length="1039" mass="113002">MVSHPELGIVRSAGPLRGGDGVITGILPRVGALFTRRIASHGNPAAAPDTDFGGRAGRTALAKQGLLGHVETQPTRFGRSRHAGWQFLHGRVRHASGTSILERGGGRPQFLHAKISQEQHEKTDGQGKNRPGPDLSWMKLGDRWGRAFRKDGRPVQAYGLRRRSPTRIGLRVEGCRHCFHGGSQLGGAASVLGLVGEHAEDERLQRGSQRGQSARRDQSLQCTAFVIPREEGVDARAQAVGGDTQCIHIVGGCGPVTRGEGMAVVPREPQGLGTAIVPRPGREHPLGERRGSRPGAAPEVHEEGSAARRHQDVVSFQVPVEPPARVGGLQGPRYLGQQPQHLARRERLLLGAVVEREALHPLHHQVGVCGPPGTAGPGSPPQQARDTGVPDSGQQLRLAVEAWIVRIARQLEGHGRAFGLSYPVGAVDRPICAVARAFIHLPGVQTRPGRKRLGQQLVHGAPPVKAVAFSVQETTFWVGWSQPSLMGWRVLSGLVGSLDGDLTRVSRSGVTRVHTNRATGDVICAKGCTPQRTKPAKARSLERARGLKRLGGLAPSGAASDAGGEMIIQAAMVGWVLLLSQVEGQSGQGESPSEESMVQKLRDTPDEERSPEPVSPPAPPAASPQAPSPAPSLVAPQAPSPAASSAPAPALDVTDLTGLLAPEEPQPVLRYDLPVFCVRLPPTQQVPSGQHRMQCDPATHRCLISPAYELDSSGEETRRPLLRTSYCERSGPALEAQVQEGYRFVPAIADAPPGWYRDEQGRVMQFNFDLHRRFYLGGAWSPLWRRGVDAQTDRLRVDFGIQTEVPSGEEDQRLHRLAFLETELYPGEQNLDITLLRYDFNVERRVPLFRITTFFGKPRRFDIGLNLGFWSEVLHQEVIEREDTELSLLTWVALHGTLDLWHSEDLSSFVRLRAGPALERDRTNALNTIVPTAALEGDLTLDVDGFHHLFFGVELEKVLLAEDVPGRPMRPERLKARVGYELILLAINDQPLSLVADGRGGWRNDMADVSPKWEWSANAGLRVSLWAPARRSAPLASAR</sequence>
<feature type="region of interest" description="Disordered" evidence="1">
    <location>
        <begin position="585"/>
        <end position="649"/>
    </location>
</feature>
<proteinExistence type="predicted"/>
<feature type="compositionally biased region" description="Basic and acidic residues" evidence="1">
    <location>
        <begin position="299"/>
        <end position="310"/>
    </location>
</feature>
<feature type="compositionally biased region" description="Pro residues" evidence="1">
    <location>
        <begin position="613"/>
        <end position="630"/>
    </location>
</feature>
<dbReference type="Proteomes" id="UP000032702">
    <property type="component" value="Unassembled WGS sequence"/>
</dbReference>
<protein>
    <submittedName>
        <fullName evidence="2">Uncharacterized protein</fullName>
    </submittedName>
</protein>
<feature type="region of interest" description="Disordered" evidence="1">
    <location>
        <begin position="271"/>
        <end position="310"/>
    </location>
</feature>
<feature type="compositionally biased region" description="Low complexity" evidence="1">
    <location>
        <begin position="585"/>
        <end position="596"/>
    </location>
</feature>
<feature type="region of interest" description="Disordered" evidence="1">
    <location>
        <begin position="116"/>
        <end position="136"/>
    </location>
</feature>
<organism evidence="2 3">
    <name type="scientific">Stigmatella aurantiaca (strain DW4/3-1)</name>
    <dbReference type="NCBI Taxonomy" id="378806"/>
    <lineage>
        <taxon>Bacteria</taxon>
        <taxon>Pseudomonadati</taxon>
        <taxon>Myxococcota</taxon>
        <taxon>Myxococcia</taxon>
        <taxon>Myxococcales</taxon>
        <taxon>Cystobacterineae</taxon>
        <taxon>Archangiaceae</taxon>
        <taxon>Stigmatella</taxon>
    </lineage>
</organism>
<evidence type="ECO:0000313" key="3">
    <source>
        <dbReference type="Proteomes" id="UP000032702"/>
    </source>
</evidence>
<dbReference type="PATRIC" id="fig|378806.16.peg.1605"/>
<reference evidence="2 3" key="1">
    <citation type="submission" date="2006-04" db="EMBL/GenBank/DDBJ databases">
        <authorList>
            <person name="Nierman W.C."/>
        </authorList>
    </citation>
    <scope>NUCLEOTIDE SEQUENCE [LARGE SCALE GENOMIC DNA]</scope>
    <source>
        <strain evidence="2 3">DW4/3-1</strain>
    </source>
</reference>
<comment type="caution">
    <text evidence="2">The sequence shown here is derived from an EMBL/GenBank/DDBJ whole genome shotgun (WGS) entry which is preliminary data.</text>
</comment>
<feature type="compositionally biased region" description="Low complexity" evidence="1">
    <location>
        <begin position="631"/>
        <end position="649"/>
    </location>
</feature>
<evidence type="ECO:0000313" key="2">
    <source>
        <dbReference type="EMBL" id="EAU62780.1"/>
    </source>
</evidence>
<gene>
    <name evidence="2" type="ORF">STIAU_6083</name>
</gene>
<name>Q08QL8_STIAD</name>
<dbReference type="AlphaFoldDB" id="Q08QL8"/>